<dbReference type="InterPro" id="IPR013597">
    <property type="entry name" value="Mat_intron_G2"/>
</dbReference>
<dbReference type="SMART" id="SM00507">
    <property type="entry name" value="HNHc"/>
    <property type="match status" value="1"/>
</dbReference>
<keyword evidence="2" id="KW-0808">Transferase</keyword>
<reference evidence="3" key="1">
    <citation type="submission" date="2020-06" db="EMBL/GenBank/DDBJ databases">
        <title>Nostoc edaphicum CCNP1411 genome.</title>
        <authorList>
            <person name="Fidor A."/>
            <person name="Grabski M."/>
            <person name="Gawor J."/>
            <person name="Gromadka R."/>
            <person name="Wegrzyn G."/>
            <person name="Mazur-Marzec H."/>
        </authorList>
    </citation>
    <scope>NUCLEOTIDE SEQUENCE [LARGE SCALE GENOMIC DNA]</scope>
    <source>
        <strain evidence="3">CCNP1411</strain>
    </source>
</reference>
<dbReference type="Gene3D" id="1.10.30.50">
    <property type="match status" value="1"/>
</dbReference>
<evidence type="ECO:0000313" key="2">
    <source>
        <dbReference type="EMBL" id="QMS90922.1"/>
    </source>
</evidence>
<dbReference type="EC" id="2.7.7.49" evidence="2"/>
<evidence type="ECO:0000259" key="1">
    <source>
        <dbReference type="PROSITE" id="PS50878"/>
    </source>
</evidence>
<sequence>MSNTQSQRLMVEWHSINWRKLERSVYKLQKRIYQASARGDVKAYRRLQKTLMKSWSARALAVRRVTQDNQGKKTAGVDGVKSLTPKQRLELTDILNLGTKVSPTRRVWIPKPGTEEKRPLGIPTMKDRALQALVKLALEPEWEARFEPNSYGFRAGRSCHDAVEAIFKAIKLKPKFVLDADISKCFDRIDHEALLRKINTFPTIRRQVRAWLKAGVMDDKQLFPTSEGTPQGGVISPLLANIALHGMEERIKQYANTLPCKDGLNKRDTRRSLSLIRYADDFVILHENITIVQRCKEIISEWLKSMGLELKPSKTRLTHTLNQYEQEKPGFDFLGFSIQQFPVGKYHSKRGFKTIITPSKQKQKVHYEQIANVIETHKAAPQAALISHLNPIIRGWANYYATVVSKVAYSDIDDLTYQKLYAWAKHRHPKKNWGWVSKRYWQSIGGDNWIFATRKEGLTPTRLLKHADTPIVRHVKVKGESSPYDGNLVYWSTRMGKNPEMPNRTSKLLKKQKGKCTHCEMFFRESDVLEVDHKIPKSQGGKDIYDNLQLLHRHCHDTKTANDGSPGIKSGCNSAEPKPTRILEKVKDKWVMRYA</sequence>
<dbReference type="CDD" id="cd00085">
    <property type="entry name" value="HNHc"/>
    <property type="match status" value="1"/>
</dbReference>
<dbReference type="RefSeq" id="WP_181928634.1">
    <property type="nucleotide sequence ID" value="NZ_CP054698.1"/>
</dbReference>
<dbReference type="InterPro" id="IPR000477">
    <property type="entry name" value="RT_dom"/>
</dbReference>
<dbReference type="GO" id="GO:0003676">
    <property type="term" value="F:nucleic acid binding"/>
    <property type="evidence" value="ECO:0007669"/>
    <property type="project" value="InterPro"/>
</dbReference>
<keyword evidence="2" id="KW-0695">RNA-directed DNA polymerase</keyword>
<dbReference type="Pfam" id="PF08388">
    <property type="entry name" value="GIIM"/>
    <property type="match status" value="1"/>
</dbReference>
<dbReference type="CDD" id="cd01651">
    <property type="entry name" value="RT_G2_intron"/>
    <property type="match status" value="1"/>
</dbReference>
<dbReference type="Pfam" id="PF13655">
    <property type="entry name" value="RVT_N"/>
    <property type="match status" value="1"/>
</dbReference>
<feature type="domain" description="Reverse transcriptase" evidence="1">
    <location>
        <begin position="90"/>
        <end position="338"/>
    </location>
</feature>
<dbReference type="InterPro" id="IPR003615">
    <property type="entry name" value="HNH_nuc"/>
</dbReference>
<evidence type="ECO:0000313" key="3">
    <source>
        <dbReference type="Proteomes" id="UP000514713"/>
    </source>
</evidence>
<name>A0A7D7QI14_9NOSO</name>
<organism evidence="2 3">
    <name type="scientific">Nostoc edaphicum CCNP1411</name>
    <dbReference type="NCBI Taxonomy" id="1472755"/>
    <lineage>
        <taxon>Bacteria</taxon>
        <taxon>Bacillati</taxon>
        <taxon>Cyanobacteriota</taxon>
        <taxon>Cyanophyceae</taxon>
        <taxon>Nostocales</taxon>
        <taxon>Nostocaceae</taxon>
        <taxon>Nostoc</taxon>
    </lineage>
</organism>
<dbReference type="Proteomes" id="UP000514713">
    <property type="component" value="Chromosome"/>
</dbReference>
<dbReference type="InterPro" id="IPR002711">
    <property type="entry name" value="HNH"/>
</dbReference>
<dbReference type="KEGG" id="ned:HUN01_26310"/>
<dbReference type="EMBL" id="CP054698">
    <property type="protein sequence ID" value="QMS90922.1"/>
    <property type="molecule type" value="Genomic_DNA"/>
</dbReference>
<dbReference type="PANTHER" id="PTHR34047">
    <property type="entry name" value="NUCLEAR INTRON MATURASE 1, MITOCHONDRIAL-RELATED"/>
    <property type="match status" value="1"/>
</dbReference>
<dbReference type="GO" id="GO:0003964">
    <property type="term" value="F:RNA-directed DNA polymerase activity"/>
    <property type="evidence" value="ECO:0007669"/>
    <property type="project" value="UniProtKB-KW"/>
</dbReference>
<proteinExistence type="predicted"/>
<keyword evidence="2" id="KW-0548">Nucleotidyltransferase</keyword>
<dbReference type="AlphaFoldDB" id="A0A7D7QI14"/>
<gene>
    <name evidence="2" type="primary">ltrA</name>
    <name evidence="2" type="ORF">HUN01_26310</name>
</gene>
<dbReference type="InterPro" id="IPR051083">
    <property type="entry name" value="GrpII_Intron_Splice-Mob/Def"/>
</dbReference>
<dbReference type="InterPro" id="IPR043502">
    <property type="entry name" value="DNA/RNA_pol_sf"/>
</dbReference>
<dbReference type="Pfam" id="PF01844">
    <property type="entry name" value="HNH"/>
    <property type="match status" value="1"/>
</dbReference>
<keyword evidence="3" id="KW-1185">Reference proteome</keyword>
<dbReference type="NCBIfam" id="TIGR04416">
    <property type="entry name" value="group_II_RT_mat"/>
    <property type="match status" value="1"/>
</dbReference>
<dbReference type="InterPro" id="IPR030931">
    <property type="entry name" value="Group_II_RT_mat"/>
</dbReference>
<dbReference type="PANTHER" id="PTHR34047:SF10">
    <property type="entry name" value="GROUP II INTRON-ASSOCIATED OPEN READING FRAME"/>
    <property type="match status" value="1"/>
</dbReference>
<accession>A0A7D7QI14</accession>
<dbReference type="Pfam" id="PF00078">
    <property type="entry name" value="RVT_1"/>
    <property type="match status" value="1"/>
</dbReference>
<protein>
    <submittedName>
        <fullName evidence="2">Group II intron reverse transcriptase/maturase</fullName>
        <ecNumber evidence="2">2.7.7.49</ecNumber>
    </submittedName>
</protein>
<dbReference type="SUPFAM" id="SSF56672">
    <property type="entry name" value="DNA/RNA polymerases"/>
    <property type="match status" value="1"/>
</dbReference>
<dbReference type="GO" id="GO:0008270">
    <property type="term" value="F:zinc ion binding"/>
    <property type="evidence" value="ECO:0007669"/>
    <property type="project" value="InterPro"/>
</dbReference>
<dbReference type="GO" id="GO:0004519">
    <property type="term" value="F:endonuclease activity"/>
    <property type="evidence" value="ECO:0007669"/>
    <property type="project" value="InterPro"/>
</dbReference>
<dbReference type="InterPro" id="IPR025960">
    <property type="entry name" value="RVT_N"/>
</dbReference>
<dbReference type="PROSITE" id="PS50878">
    <property type="entry name" value="RT_POL"/>
    <property type="match status" value="1"/>
</dbReference>